<reference evidence="3" key="1">
    <citation type="journal article" date="2019" name="Int. J. Syst. Evol. Microbiol.">
        <title>The Global Catalogue of Microorganisms (GCM) 10K type strain sequencing project: providing services to taxonomists for standard genome sequencing and annotation.</title>
        <authorList>
            <consortium name="The Broad Institute Genomics Platform"/>
            <consortium name="The Broad Institute Genome Sequencing Center for Infectious Disease"/>
            <person name="Wu L."/>
            <person name="Ma J."/>
        </authorList>
    </citation>
    <scope>NUCLEOTIDE SEQUENCE [LARGE SCALE GENOMIC DNA]</scope>
    <source>
        <strain evidence="3">XZYJ18</strain>
    </source>
</reference>
<accession>A0ABV9Z9D6</accession>
<evidence type="ECO:0000259" key="1">
    <source>
        <dbReference type="Pfam" id="PF12867"/>
    </source>
</evidence>
<sequence length="185" mass="21065">MDRQAVHDDLERARSTFHDLHAQATPADLKRRSCGTRWNNQQLLFHMLLGYLIVRALGNLVRLVGRLPPGVGRAWARTLNAGTVPFDVVNFLGSWAGGSTLGRRGQTALFDRVISALHRRLDREADADLARGMPYPTRWDPCFKPYMTLADVYAFPTQHFDHHRRQLTLEGTGPRWGSRRRPESP</sequence>
<dbReference type="Proteomes" id="UP001596175">
    <property type="component" value="Unassembled WGS sequence"/>
</dbReference>
<proteinExistence type="predicted"/>
<feature type="domain" description="DinB-like" evidence="1">
    <location>
        <begin position="10"/>
        <end position="167"/>
    </location>
</feature>
<comment type="caution">
    <text evidence="2">The sequence shown here is derived from an EMBL/GenBank/DDBJ whole genome shotgun (WGS) entry which is preliminary data.</text>
</comment>
<organism evidence="2 3">
    <name type="scientific">Actinomycetospora rhizophila</name>
    <dbReference type="NCBI Taxonomy" id="1416876"/>
    <lineage>
        <taxon>Bacteria</taxon>
        <taxon>Bacillati</taxon>
        <taxon>Actinomycetota</taxon>
        <taxon>Actinomycetes</taxon>
        <taxon>Pseudonocardiales</taxon>
        <taxon>Pseudonocardiaceae</taxon>
        <taxon>Actinomycetospora</taxon>
    </lineage>
</organism>
<protein>
    <submittedName>
        <fullName evidence="2">DinB family protein</fullName>
    </submittedName>
</protein>
<dbReference type="SUPFAM" id="SSF109854">
    <property type="entry name" value="DinB/YfiT-like putative metalloenzymes"/>
    <property type="match status" value="1"/>
</dbReference>
<keyword evidence="3" id="KW-1185">Reference proteome</keyword>
<dbReference type="InterPro" id="IPR024775">
    <property type="entry name" value="DinB-like"/>
</dbReference>
<dbReference type="Gene3D" id="1.20.120.450">
    <property type="entry name" value="dinb family like domain"/>
    <property type="match status" value="1"/>
</dbReference>
<dbReference type="InterPro" id="IPR034660">
    <property type="entry name" value="DinB/YfiT-like"/>
</dbReference>
<dbReference type="EMBL" id="JBHSKG010000001">
    <property type="protein sequence ID" value="MFC5136723.1"/>
    <property type="molecule type" value="Genomic_DNA"/>
</dbReference>
<dbReference type="Pfam" id="PF12867">
    <property type="entry name" value="DinB_2"/>
    <property type="match status" value="1"/>
</dbReference>
<name>A0ABV9Z9D6_9PSEU</name>
<gene>
    <name evidence="2" type="ORF">ACFPK1_00625</name>
</gene>
<dbReference type="RefSeq" id="WP_378018964.1">
    <property type="nucleotide sequence ID" value="NZ_JBHSKG010000001.1"/>
</dbReference>
<evidence type="ECO:0000313" key="3">
    <source>
        <dbReference type="Proteomes" id="UP001596175"/>
    </source>
</evidence>
<evidence type="ECO:0000313" key="2">
    <source>
        <dbReference type="EMBL" id="MFC5136723.1"/>
    </source>
</evidence>